<evidence type="ECO:0000256" key="2">
    <source>
        <dbReference type="SAM" id="SignalP"/>
    </source>
</evidence>
<organism evidence="3 4">
    <name type="scientific">Drechslerella dactyloides</name>
    <name type="common">Nematode-trapping fungus</name>
    <name type="synonym">Arthrobotrys dactyloides</name>
    <dbReference type="NCBI Taxonomy" id="74499"/>
    <lineage>
        <taxon>Eukaryota</taxon>
        <taxon>Fungi</taxon>
        <taxon>Dikarya</taxon>
        <taxon>Ascomycota</taxon>
        <taxon>Pezizomycotina</taxon>
        <taxon>Orbiliomycetes</taxon>
        <taxon>Orbiliales</taxon>
        <taxon>Orbiliaceae</taxon>
        <taxon>Drechslerella</taxon>
    </lineage>
</organism>
<keyword evidence="4" id="KW-1185">Reference proteome</keyword>
<reference evidence="3" key="1">
    <citation type="submission" date="2023-01" db="EMBL/GenBank/DDBJ databases">
        <title>The chitinases involved in constricting ring structure development in the nematode-trapping fungus Drechslerella dactyloides.</title>
        <authorList>
            <person name="Wang R."/>
            <person name="Zhang L."/>
            <person name="Tang P."/>
            <person name="Li S."/>
            <person name="Liang L."/>
        </authorList>
    </citation>
    <scope>NUCLEOTIDE SEQUENCE</scope>
    <source>
        <strain evidence="3">YMF1.00031</strain>
    </source>
</reference>
<gene>
    <name evidence="3" type="ORF">Dda_4290</name>
</gene>
<dbReference type="EMBL" id="JAQGDS010000004">
    <property type="protein sequence ID" value="KAJ6261620.1"/>
    <property type="molecule type" value="Genomic_DNA"/>
</dbReference>
<dbReference type="Proteomes" id="UP001221413">
    <property type="component" value="Unassembled WGS sequence"/>
</dbReference>
<protein>
    <submittedName>
        <fullName evidence="3">Uncharacterized protein</fullName>
    </submittedName>
</protein>
<evidence type="ECO:0000313" key="3">
    <source>
        <dbReference type="EMBL" id="KAJ6261620.1"/>
    </source>
</evidence>
<comment type="caution">
    <text evidence="3">The sequence shown here is derived from an EMBL/GenBank/DDBJ whole genome shotgun (WGS) entry which is preliminary data.</text>
</comment>
<evidence type="ECO:0000256" key="1">
    <source>
        <dbReference type="SAM" id="MobiDB-lite"/>
    </source>
</evidence>
<proteinExistence type="predicted"/>
<name>A0AAD6IZJ3_DREDA</name>
<dbReference type="AlphaFoldDB" id="A0AAD6IZJ3"/>
<evidence type="ECO:0000313" key="4">
    <source>
        <dbReference type="Proteomes" id="UP001221413"/>
    </source>
</evidence>
<feature type="chain" id="PRO_5042060104" evidence="2">
    <location>
        <begin position="17"/>
        <end position="457"/>
    </location>
</feature>
<accession>A0AAD6IZJ3</accession>
<keyword evidence="2" id="KW-0732">Signal</keyword>
<feature type="region of interest" description="Disordered" evidence="1">
    <location>
        <begin position="435"/>
        <end position="457"/>
    </location>
</feature>
<sequence>MKVLFSLSALVSTAMAAAVAIPTFNLQAVAPGQPFDGMTVSLSGPLVGLNNGGTPLEFYATGSDNQFTWSLHGFPIGIIDTPAVLVGDSAYNFAFLSNPEEASKQYGSRMLMDGWTFNMGRPSVKIAPAAGKFLGYNFEQRWYAFPSQQAGQWNVMWWDGECCVTANGFPLKLKLVQCVTRGLGARWGLYAADLESDCDFKSDGPEANMWSFGLPGTKPLEEDETFRTVFLAGANSDVTSGNAEGLTATFDQGIVNTYFSYGYTEGLYRSAQFNVIRNGQVLTMEAGDMPRAGDVLDFQGVPLKPEDQKVLRLQTFGGVRNYWNVGRGMTLPVSNDVPAVEFRVLRVIGAEPELVEIGETVISQQQGPVEDDDWRVYENMLPKQSTFGALTTAGRNMLGKFATSIGNRFTGGKAAAPTQEEQKEDDYVEQIRPGPNRFQSFEMDVSEKTRKNTRNGQ</sequence>
<feature type="signal peptide" evidence="2">
    <location>
        <begin position="1"/>
        <end position="16"/>
    </location>
</feature>